<sequence>MEEELLLPRLVDREALRQEANKLREAVLNGTVVDRVLTNAIRKELNKGSIYNGEWTLEQNQYISSIFDKMDLTSGVNLVNSSVGTGKTTQFIQEANPETNQKARAKPGYIVLVPLTSIRLSFEGDNDVFSTGICTWNQIETILKHSNKEYFADKTLVIDEVHGFFLDYGYKANVINRLIASFPLFKSVIMMSGTATPDDFSGIEFNNVYRIYKPSEARKVISTVVSTRVQDLVLNQLNSSKRKTIVLLNDKAQCEALNQMCTRTGLVVNADKKNNDDVVDLYVSGQMKVDVLFGTYSIVEGLSIENQLEEVDIVIVGDEHPARIEQFTNRFRKVSKLKNVTYYVNRREVVDVGIFNRTEVVADAKLMKEVLQTTYEALQTDEAKYSFTSQYRKDIAGSMVYFHEGKFEVSFTGIDYTYSEHKTREYANDFSLLSSELKNYGFIVQPLRFEDGDGDNNAVITDTAKRLKEEAVEAENAIIEEYLSDALTGAVKPVEEATELYTAVDQSVEKLLSRGLHKDDFESLVKGFIDDRSFFYRAHMDADYFPTGNTIREMIVNMVAGRTKLDAFAIRDIADAIIQKVLKEYFTGNTDLMLKHPMWSKCVTMGSTGLVSNSSKGAKSIVERYITLGKGKNAKVNGSVIKVCEVIHLSLTGLRFTKPAFTPNTTVADHVESRQSLEGIKAKLSQLRM</sequence>
<dbReference type="AlphaFoldDB" id="A0AAX3LEL1"/>
<dbReference type="RefSeq" id="WP_271661448.1">
    <property type="nucleotide sequence ID" value="NZ_CP116347.1"/>
</dbReference>
<reference evidence="1 2" key="1">
    <citation type="submission" date="2023-01" db="EMBL/GenBank/DDBJ databases">
        <title>Genome sequence resource and annotation of Enterobacter ludwigii, an economically important pathogen of seedling wilt with strawberry.</title>
        <authorList>
            <person name="Xie Y."/>
        </authorList>
    </citation>
    <scope>NUCLEOTIDE SEQUENCE [LARGE SCALE GENOMIC DNA]</scope>
    <source>
        <strain evidence="1 2">CM-TZ4</strain>
    </source>
</reference>
<dbReference type="InterPro" id="IPR027417">
    <property type="entry name" value="P-loop_NTPase"/>
</dbReference>
<name>A0AAX3LEL1_9ENTR</name>
<accession>A0AAX3LEL1</accession>
<dbReference type="Proteomes" id="UP001210538">
    <property type="component" value="Chromosome"/>
</dbReference>
<evidence type="ECO:0008006" key="3">
    <source>
        <dbReference type="Google" id="ProtNLM"/>
    </source>
</evidence>
<gene>
    <name evidence="1" type="ORF">PHA72_07575</name>
</gene>
<proteinExistence type="predicted"/>
<dbReference type="SUPFAM" id="SSF52540">
    <property type="entry name" value="P-loop containing nucleoside triphosphate hydrolases"/>
    <property type="match status" value="1"/>
</dbReference>
<organism evidence="1 2">
    <name type="scientific">Enterobacter ludwigii</name>
    <dbReference type="NCBI Taxonomy" id="299767"/>
    <lineage>
        <taxon>Bacteria</taxon>
        <taxon>Pseudomonadati</taxon>
        <taxon>Pseudomonadota</taxon>
        <taxon>Gammaproteobacteria</taxon>
        <taxon>Enterobacterales</taxon>
        <taxon>Enterobacteriaceae</taxon>
        <taxon>Enterobacter</taxon>
        <taxon>Enterobacter cloacae complex</taxon>
    </lineage>
</organism>
<evidence type="ECO:0000313" key="1">
    <source>
        <dbReference type="EMBL" id="WCE14714.1"/>
    </source>
</evidence>
<protein>
    <recommendedName>
        <fullName evidence="3">Helicase ATP-binding domain-containing protein</fullName>
    </recommendedName>
</protein>
<dbReference type="EMBL" id="CP116347">
    <property type="protein sequence ID" value="WCE14714.1"/>
    <property type="molecule type" value="Genomic_DNA"/>
</dbReference>
<keyword evidence="2" id="KW-1185">Reference proteome</keyword>
<evidence type="ECO:0000313" key="2">
    <source>
        <dbReference type="Proteomes" id="UP001210538"/>
    </source>
</evidence>